<protein>
    <recommendedName>
        <fullName evidence="3">DUF3757 domain-containing protein</fullName>
    </recommendedName>
</protein>
<dbReference type="Pfam" id="PF12582">
    <property type="entry name" value="DUF3757"/>
    <property type="match status" value="1"/>
</dbReference>
<dbReference type="RefSeq" id="WP_064451298.1">
    <property type="nucleotide sequence ID" value="NZ_CP015600.1"/>
</dbReference>
<dbReference type="InterPro" id="IPR022231">
    <property type="entry name" value="DUF3757"/>
</dbReference>
<proteinExistence type="predicted"/>
<dbReference type="Proteomes" id="UP000077829">
    <property type="component" value="Chromosome"/>
</dbReference>
<dbReference type="EMBL" id="CP015600">
    <property type="protein sequence ID" value="ANF85003.1"/>
    <property type="molecule type" value="Genomic_DNA"/>
</dbReference>
<organism evidence="1 2">
    <name type="scientific">Pseudomonas antarctica</name>
    <dbReference type="NCBI Taxonomy" id="219572"/>
    <lineage>
        <taxon>Bacteria</taxon>
        <taxon>Pseudomonadati</taxon>
        <taxon>Pseudomonadota</taxon>
        <taxon>Gammaproteobacteria</taxon>
        <taxon>Pseudomonadales</taxon>
        <taxon>Pseudomonadaceae</taxon>
        <taxon>Pseudomonas</taxon>
    </lineage>
</organism>
<evidence type="ECO:0008006" key="3">
    <source>
        <dbReference type="Google" id="ProtNLM"/>
    </source>
</evidence>
<sequence length="143" mass="16023">MIKQLVCAVFFTTAGITPLKAEQGCPYPSSIKYADGYFQASSGQSLWQSPKVDVDDFADRFIGALFTPGKGQERENGHLDKCLYRMGNGQMMALRYDTPGKLDTMSLTATLHWQLTTDPLNQDVYICQDSQPDNCSFTVRRLH</sequence>
<reference evidence="1 2" key="1">
    <citation type="submission" date="2016-05" db="EMBL/GenBank/DDBJ databases">
        <title>Complete genome sequence of Pseudomonas antarctica PAMC 27494.</title>
        <authorList>
            <person name="Lee J."/>
        </authorList>
    </citation>
    <scope>NUCLEOTIDE SEQUENCE [LARGE SCALE GENOMIC DNA]</scope>
    <source>
        <strain evidence="1 2">PAMC 27494</strain>
    </source>
</reference>
<evidence type="ECO:0000313" key="2">
    <source>
        <dbReference type="Proteomes" id="UP000077829"/>
    </source>
</evidence>
<name>A0A172YXJ8_9PSED</name>
<dbReference type="KEGG" id="panr:A7J50_1577"/>
<accession>A0A172YXJ8</accession>
<dbReference type="AlphaFoldDB" id="A0A172YXJ8"/>
<dbReference type="PATRIC" id="fig|219572.3.peg.1614"/>
<evidence type="ECO:0000313" key="1">
    <source>
        <dbReference type="EMBL" id="ANF85003.1"/>
    </source>
</evidence>
<gene>
    <name evidence="1" type="ORF">A7J50_1577</name>
</gene>